<dbReference type="Proteomes" id="UP001497516">
    <property type="component" value="Chromosome 7"/>
</dbReference>
<gene>
    <name evidence="2" type="ORF">LTRI10_LOCUS44106</name>
</gene>
<dbReference type="AlphaFoldDB" id="A0AAV2G2Y6"/>
<sequence>MRMNSFVKDHSDVMSELIMRKQFKYLTVKVQSFINVFQVPIFKVSKTQTIQDKEKDRKDKNHYINFKAFKLIATFSSSQHSSTNTPPPSIVAEVCDSRTGSPAAARSVRRSSITKSN</sequence>
<evidence type="ECO:0000313" key="3">
    <source>
        <dbReference type="Proteomes" id="UP001497516"/>
    </source>
</evidence>
<evidence type="ECO:0000256" key="1">
    <source>
        <dbReference type="SAM" id="MobiDB-lite"/>
    </source>
</evidence>
<proteinExistence type="predicted"/>
<accession>A0AAV2G2Y6</accession>
<organism evidence="2 3">
    <name type="scientific">Linum trigynum</name>
    <dbReference type="NCBI Taxonomy" id="586398"/>
    <lineage>
        <taxon>Eukaryota</taxon>
        <taxon>Viridiplantae</taxon>
        <taxon>Streptophyta</taxon>
        <taxon>Embryophyta</taxon>
        <taxon>Tracheophyta</taxon>
        <taxon>Spermatophyta</taxon>
        <taxon>Magnoliopsida</taxon>
        <taxon>eudicotyledons</taxon>
        <taxon>Gunneridae</taxon>
        <taxon>Pentapetalae</taxon>
        <taxon>rosids</taxon>
        <taxon>fabids</taxon>
        <taxon>Malpighiales</taxon>
        <taxon>Linaceae</taxon>
        <taxon>Linum</taxon>
    </lineage>
</organism>
<dbReference type="EMBL" id="OZ034820">
    <property type="protein sequence ID" value="CAL1404233.1"/>
    <property type="molecule type" value="Genomic_DNA"/>
</dbReference>
<keyword evidence="3" id="KW-1185">Reference proteome</keyword>
<reference evidence="2 3" key="1">
    <citation type="submission" date="2024-04" db="EMBL/GenBank/DDBJ databases">
        <authorList>
            <person name="Fracassetti M."/>
        </authorList>
    </citation>
    <scope>NUCLEOTIDE SEQUENCE [LARGE SCALE GENOMIC DNA]</scope>
</reference>
<protein>
    <submittedName>
        <fullName evidence="2">Uncharacterized protein</fullName>
    </submittedName>
</protein>
<feature type="region of interest" description="Disordered" evidence="1">
    <location>
        <begin position="78"/>
        <end position="117"/>
    </location>
</feature>
<name>A0AAV2G2Y6_9ROSI</name>
<evidence type="ECO:0000313" key="2">
    <source>
        <dbReference type="EMBL" id="CAL1404233.1"/>
    </source>
</evidence>